<protein>
    <recommendedName>
        <fullName evidence="3">YqaJ-like recombinase domain-containing protein</fullName>
    </recommendedName>
</protein>
<accession>A0A1W1ZCN6</accession>
<dbReference type="Gene3D" id="3.90.320.10">
    <property type="match status" value="1"/>
</dbReference>
<dbReference type="InterPro" id="IPR011604">
    <property type="entry name" value="PDDEXK-like_dom_sf"/>
</dbReference>
<gene>
    <name evidence="1" type="ORF">SAMN04488524_0604</name>
</gene>
<dbReference type="InterPro" id="IPR011335">
    <property type="entry name" value="Restrct_endonuc-II-like"/>
</dbReference>
<dbReference type="RefSeq" id="WP_144008842.1">
    <property type="nucleotide sequence ID" value="NZ_FWXT01000001.1"/>
</dbReference>
<sequence>MDFSNILFRASSIGYLMTEPKLKADKEAGNLSETALTHITDVFIREKYGRQTDISNKFIEKGLAVEEDSITLYSRVKKTFFQKNEEHLENEFVKGTPDLYTGESIFEADTIIDIKSSWDIFTYFRNFGKKVNAQYYWQLQTYMWLTGAKSSVLAYCLVNTPEMMIQDEQKKLFYKMACLTEENDLYREACAHIELAAIYDDVPLNERVLEFHIDRDDKAIESIKDKVLKARKQISILNEVISNNQLITVH</sequence>
<evidence type="ECO:0000313" key="1">
    <source>
        <dbReference type="EMBL" id="SMC46184.1"/>
    </source>
</evidence>
<keyword evidence="2" id="KW-1185">Reference proteome</keyword>
<dbReference type="SUPFAM" id="SSF52980">
    <property type="entry name" value="Restriction endonuclease-like"/>
    <property type="match status" value="1"/>
</dbReference>
<organism evidence="1 2">
    <name type="scientific">Pedobacter africanus</name>
    <dbReference type="NCBI Taxonomy" id="151894"/>
    <lineage>
        <taxon>Bacteria</taxon>
        <taxon>Pseudomonadati</taxon>
        <taxon>Bacteroidota</taxon>
        <taxon>Sphingobacteriia</taxon>
        <taxon>Sphingobacteriales</taxon>
        <taxon>Sphingobacteriaceae</taxon>
        <taxon>Pedobacter</taxon>
    </lineage>
</organism>
<dbReference type="OrthoDB" id="1492210at2"/>
<evidence type="ECO:0000313" key="2">
    <source>
        <dbReference type="Proteomes" id="UP000192756"/>
    </source>
</evidence>
<dbReference type="AlphaFoldDB" id="A0A1W1ZCN6"/>
<reference evidence="2" key="1">
    <citation type="submission" date="2017-04" db="EMBL/GenBank/DDBJ databases">
        <authorList>
            <person name="Varghese N."/>
            <person name="Submissions S."/>
        </authorList>
    </citation>
    <scope>NUCLEOTIDE SEQUENCE [LARGE SCALE GENOMIC DNA]</scope>
    <source>
        <strain evidence="2">DSM 12126</strain>
    </source>
</reference>
<proteinExistence type="predicted"/>
<evidence type="ECO:0008006" key="3">
    <source>
        <dbReference type="Google" id="ProtNLM"/>
    </source>
</evidence>
<dbReference type="EMBL" id="FWXT01000001">
    <property type="protein sequence ID" value="SMC46184.1"/>
    <property type="molecule type" value="Genomic_DNA"/>
</dbReference>
<dbReference type="Proteomes" id="UP000192756">
    <property type="component" value="Unassembled WGS sequence"/>
</dbReference>
<dbReference type="STRING" id="151894.SAMN04488524_0604"/>
<name>A0A1W1ZCN6_9SPHI</name>